<sequence length="267" mass="29628">MRKPSAPWAGATAEHTPVVLGPGHCCRRADTGSLRVHTFTHLLIWCQGLLLAHGEDKMEGQTSERGEARGQQRWGSHISTGNLPKLPKSSECKPCLPAQVSSKETRAINTESSQQTRVGKQRWQQLTELMRRRPPASVPSTAPGGPVVGRGPADGPQAPKAKRSTLGADGVQRDQLWRELLEAERRSQQRWAQNWSFLKDYDPMGNKKEPVKLPDYVPRFSDTVPNSTNRAVGSRVDTPLGKTLIGLDFFFVEGARKKKLEEELQPI</sequence>
<name>A0ACB0F1Q3_RANTA</name>
<accession>A0ACB0F1Q3</accession>
<evidence type="ECO:0000313" key="1">
    <source>
        <dbReference type="EMBL" id="CAI9706744.1"/>
    </source>
</evidence>
<gene>
    <name evidence="1" type="ORF">MRATA1EN3_LOCUS17957</name>
</gene>
<reference evidence="1" key="1">
    <citation type="submission" date="2023-05" db="EMBL/GenBank/DDBJ databases">
        <authorList>
            <consortium name="ELIXIR-Norway"/>
        </authorList>
    </citation>
    <scope>NUCLEOTIDE SEQUENCE</scope>
</reference>
<evidence type="ECO:0000313" key="2">
    <source>
        <dbReference type="Proteomes" id="UP001162501"/>
    </source>
</evidence>
<proteinExistence type="predicted"/>
<dbReference type="EMBL" id="OX596087">
    <property type="protein sequence ID" value="CAI9706744.1"/>
    <property type="molecule type" value="Genomic_DNA"/>
</dbReference>
<protein>
    <submittedName>
        <fullName evidence="1">Uncharacterized protein</fullName>
    </submittedName>
</protein>
<dbReference type="Proteomes" id="UP001162501">
    <property type="component" value="Chromosome 3"/>
</dbReference>
<organism evidence="1 2">
    <name type="scientific">Rangifer tarandus platyrhynchus</name>
    <name type="common">Svalbard reindeer</name>
    <dbReference type="NCBI Taxonomy" id="3082113"/>
    <lineage>
        <taxon>Eukaryota</taxon>
        <taxon>Metazoa</taxon>
        <taxon>Chordata</taxon>
        <taxon>Craniata</taxon>
        <taxon>Vertebrata</taxon>
        <taxon>Euteleostomi</taxon>
        <taxon>Mammalia</taxon>
        <taxon>Eutheria</taxon>
        <taxon>Laurasiatheria</taxon>
        <taxon>Artiodactyla</taxon>
        <taxon>Ruminantia</taxon>
        <taxon>Pecora</taxon>
        <taxon>Cervidae</taxon>
        <taxon>Odocoileinae</taxon>
        <taxon>Rangifer</taxon>
    </lineage>
</organism>